<dbReference type="Pfam" id="PF00257">
    <property type="entry name" value="Dehydrin"/>
    <property type="match status" value="2"/>
</dbReference>
<dbReference type="InterPro" id="IPR000167">
    <property type="entry name" value="Dehydrin"/>
</dbReference>
<dbReference type="GO" id="GO:0005829">
    <property type="term" value="C:cytosol"/>
    <property type="evidence" value="ECO:0007669"/>
    <property type="project" value="TreeGrafter"/>
</dbReference>
<evidence type="ECO:0000256" key="1">
    <source>
        <dbReference type="RuleBase" id="RU003995"/>
    </source>
</evidence>
<feature type="region of interest" description="Disordered" evidence="2">
    <location>
        <begin position="1"/>
        <end position="101"/>
    </location>
</feature>
<dbReference type="PROSITE" id="PS00823">
    <property type="entry name" value="DEHYDRIN_2"/>
    <property type="match status" value="1"/>
</dbReference>
<proteinExistence type="inferred from homology"/>
<name>M8BYY7_AEGTA</name>
<feature type="compositionally biased region" description="Gly residues" evidence="2">
    <location>
        <begin position="156"/>
        <end position="177"/>
    </location>
</feature>
<feature type="compositionally biased region" description="Basic and acidic residues" evidence="2">
    <location>
        <begin position="126"/>
        <end position="149"/>
    </location>
</feature>
<comment type="similarity">
    <text evidence="1">Belongs to the plant dehydrin family.</text>
</comment>
<protein>
    <submittedName>
        <fullName evidence="3">Dehydrin DHN3</fullName>
    </submittedName>
</protein>
<feature type="region of interest" description="Disordered" evidence="2">
    <location>
        <begin position="119"/>
        <end position="207"/>
    </location>
</feature>
<dbReference type="GO" id="GO:0009631">
    <property type="term" value="P:cold acclimation"/>
    <property type="evidence" value="ECO:0007669"/>
    <property type="project" value="TreeGrafter"/>
</dbReference>
<accession>M8BYY7</accession>
<reference evidence="3" key="1">
    <citation type="submission" date="2015-06" db="UniProtKB">
        <authorList>
            <consortium name="EnsemblPlants"/>
        </authorList>
    </citation>
    <scope>IDENTIFICATION</scope>
</reference>
<sequence length="207" mass="21014">MAHFQGQQHGHPATRVDEYGNPVPAGHGVTGTEGLGHFPGQAQQHGHNTTRLDEYGNPSSSEDDGMGGRRKKGMKQKIKEKLPGGNKEQTTAAGGYGPGYTGTTGTGGPGYTGTTGTGGAYGATEGTHEKKGVMEKIKQKLPGGHKDTQPHTTATGGDGPGTTGTTGTGGYGTGTTGTAGTHGATEGTHEKKGMMEKIKEKLPGGHH</sequence>
<dbReference type="InterPro" id="IPR030513">
    <property type="entry name" value="Dehydrin_CS"/>
</dbReference>
<dbReference type="GO" id="GO:0009414">
    <property type="term" value="P:response to water deprivation"/>
    <property type="evidence" value="ECO:0007669"/>
    <property type="project" value="TreeGrafter"/>
</dbReference>
<evidence type="ECO:0000256" key="2">
    <source>
        <dbReference type="SAM" id="MobiDB-lite"/>
    </source>
</evidence>
<organism evidence="3">
    <name type="scientific">Aegilops tauschii</name>
    <name type="common">Tausch's goatgrass</name>
    <name type="synonym">Aegilops squarrosa</name>
    <dbReference type="NCBI Taxonomy" id="37682"/>
    <lineage>
        <taxon>Eukaryota</taxon>
        <taxon>Viridiplantae</taxon>
        <taxon>Streptophyta</taxon>
        <taxon>Embryophyta</taxon>
        <taxon>Tracheophyta</taxon>
        <taxon>Spermatophyta</taxon>
        <taxon>Magnoliopsida</taxon>
        <taxon>Liliopsida</taxon>
        <taxon>Poales</taxon>
        <taxon>Poaceae</taxon>
        <taxon>BOP clade</taxon>
        <taxon>Pooideae</taxon>
        <taxon>Triticodae</taxon>
        <taxon>Triticeae</taxon>
        <taxon>Triticinae</taxon>
        <taxon>Aegilops</taxon>
    </lineage>
</organism>
<dbReference type="PANTHER" id="PTHR33346">
    <property type="entry name" value="DEHYDRIN XERO 2-RELATED"/>
    <property type="match status" value="1"/>
</dbReference>
<dbReference type="PANTHER" id="PTHR33346:SF49">
    <property type="entry name" value="DEHYDRIN"/>
    <property type="match status" value="1"/>
</dbReference>
<dbReference type="AlphaFoldDB" id="M8BYY7"/>
<feature type="compositionally biased region" description="Basic and acidic residues" evidence="2">
    <location>
        <begin position="187"/>
        <end position="207"/>
    </location>
</feature>
<evidence type="ECO:0000313" key="3">
    <source>
        <dbReference type="EnsemblPlants" id="EMT30205"/>
    </source>
</evidence>
<dbReference type="GO" id="GO:0009737">
    <property type="term" value="P:response to abscisic acid"/>
    <property type="evidence" value="ECO:0007669"/>
    <property type="project" value="TreeGrafter"/>
</dbReference>
<dbReference type="EnsemblPlants" id="EMT30205">
    <property type="protein sequence ID" value="EMT30205"/>
    <property type="gene ID" value="F775_27702"/>
</dbReference>